<reference evidence="2 3" key="1">
    <citation type="submission" date="2024-01" db="EMBL/GenBank/DDBJ databases">
        <authorList>
            <person name="Alioto T."/>
            <person name="Alioto T."/>
            <person name="Gomez Garrido J."/>
        </authorList>
    </citation>
    <scope>NUCLEOTIDE SEQUENCE [LARGE SCALE GENOMIC DNA]</scope>
</reference>
<gene>
    <name evidence="2" type="ORF">FSCOSCO3_A002474</name>
</gene>
<comment type="caution">
    <text evidence="2">The sequence shown here is derived from an EMBL/GenBank/DDBJ whole genome shotgun (WGS) entry which is preliminary data.</text>
</comment>
<evidence type="ECO:0000313" key="2">
    <source>
        <dbReference type="EMBL" id="CAK6955929.1"/>
    </source>
</evidence>
<dbReference type="EMBL" id="CAWUFR010000023">
    <property type="protein sequence ID" value="CAK6955929.1"/>
    <property type="molecule type" value="Genomic_DNA"/>
</dbReference>
<dbReference type="Proteomes" id="UP001314229">
    <property type="component" value="Unassembled WGS sequence"/>
</dbReference>
<organism evidence="2 3">
    <name type="scientific">Scomber scombrus</name>
    <name type="common">Atlantic mackerel</name>
    <name type="synonym">Scomber vernalis</name>
    <dbReference type="NCBI Taxonomy" id="13677"/>
    <lineage>
        <taxon>Eukaryota</taxon>
        <taxon>Metazoa</taxon>
        <taxon>Chordata</taxon>
        <taxon>Craniata</taxon>
        <taxon>Vertebrata</taxon>
        <taxon>Euteleostomi</taxon>
        <taxon>Actinopterygii</taxon>
        <taxon>Neopterygii</taxon>
        <taxon>Teleostei</taxon>
        <taxon>Neoteleostei</taxon>
        <taxon>Acanthomorphata</taxon>
        <taxon>Pelagiaria</taxon>
        <taxon>Scombriformes</taxon>
        <taxon>Scombridae</taxon>
        <taxon>Scomber</taxon>
    </lineage>
</organism>
<evidence type="ECO:0000259" key="1">
    <source>
        <dbReference type="Pfam" id="PF24764"/>
    </source>
</evidence>
<protein>
    <submittedName>
        <fullName evidence="2">Uncharacterized protein LOC113040443</fullName>
    </submittedName>
</protein>
<dbReference type="PANTHER" id="PTHR46791:SF9">
    <property type="entry name" value="INTEGRASE CATALYTIC DOMAIN-CONTAINING PROTEIN"/>
    <property type="match status" value="1"/>
</dbReference>
<dbReference type="AlphaFoldDB" id="A0AAV1N8V1"/>
<sequence>MAQVRKIFVVPNTSLTIPPEDDGMWLFSSPAPHRFSTRKQSFFGVSVKRGHLPLTDEGSSNKLQDSMTMRGCLRADGLLVPQRRVRDVLTQINPAAAARRWSSAVTRRVYCVPHPNSLWHIDGNMRLISCVWMKK</sequence>
<feature type="domain" description="Integrase core" evidence="1">
    <location>
        <begin position="109"/>
        <end position="129"/>
    </location>
</feature>
<evidence type="ECO:0000313" key="3">
    <source>
        <dbReference type="Proteomes" id="UP001314229"/>
    </source>
</evidence>
<accession>A0AAV1N8V1</accession>
<dbReference type="PANTHER" id="PTHR46791">
    <property type="entry name" value="EXPRESSED PROTEIN"/>
    <property type="match status" value="1"/>
</dbReference>
<proteinExistence type="predicted"/>
<dbReference type="Pfam" id="PF24764">
    <property type="entry name" value="rva_4"/>
    <property type="match status" value="1"/>
</dbReference>
<keyword evidence="3" id="KW-1185">Reference proteome</keyword>
<name>A0AAV1N8V1_SCOSC</name>
<dbReference type="InterPro" id="IPR058913">
    <property type="entry name" value="Integrase_dom_put"/>
</dbReference>